<comment type="caution">
    <text evidence="1">The sequence shown here is derived from an EMBL/GenBank/DDBJ whole genome shotgun (WGS) entry which is preliminary data.</text>
</comment>
<gene>
    <name evidence="1" type="ORF">Q604_UNBc4C00073G0001</name>
</gene>
<protein>
    <submittedName>
        <fullName evidence="1">Uncharacterized protein</fullName>
    </submittedName>
</protein>
<name>W1WIS5_9ZZZZ</name>
<sequence length="56" mass="6721">MHQYKELIDDIDIKYIEMPNKLEWVILGSELYVNSKLSSSSYVREDINTYYVLCEK</sequence>
<accession>W1WIS5</accession>
<proteinExistence type="predicted"/>
<dbReference type="AlphaFoldDB" id="W1WIS5"/>
<dbReference type="EMBL" id="AZMM01018854">
    <property type="protein sequence ID" value="ETJ16299.1"/>
    <property type="molecule type" value="Genomic_DNA"/>
</dbReference>
<reference evidence="1" key="1">
    <citation type="submission" date="2013-12" db="EMBL/GenBank/DDBJ databases">
        <title>A Varibaculum cambriense genome reconstructed from a premature infant gut community with otherwise low bacterial novelty that shifts toward anaerobic metabolism during the third week of life.</title>
        <authorList>
            <person name="Brown C.T."/>
            <person name="Sharon I."/>
            <person name="Thomas B.C."/>
            <person name="Castelle C.J."/>
            <person name="Morowitz M.J."/>
            <person name="Banfield J.F."/>
        </authorList>
    </citation>
    <scope>NUCLEOTIDE SEQUENCE</scope>
</reference>
<organism evidence="1">
    <name type="scientific">human gut metagenome</name>
    <dbReference type="NCBI Taxonomy" id="408170"/>
    <lineage>
        <taxon>unclassified sequences</taxon>
        <taxon>metagenomes</taxon>
        <taxon>organismal metagenomes</taxon>
    </lineage>
</organism>
<evidence type="ECO:0000313" key="1">
    <source>
        <dbReference type="EMBL" id="ETJ16299.1"/>
    </source>
</evidence>